<evidence type="ECO:0000256" key="9">
    <source>
        <dbReference type="SAM" id="Phobius"/>
    </source>
</evidence>
<keyword evidence="3" id="KW-1003">Cell membrane</keyword>
<proteinExistence type="inferred from homology"/>
<reference evidence="10 11" key="1">
    <citation type="submission" date="2023-07" db="EMBL/GenBank/DDBJ databases">
        <title>Sorghum-associated microbial communities from plants grown in Nebraska, USA.</title>
        <authorList>
            <person name="Schachtman D."/>
        </authorList>
    </citation>
    <scope>NUCLEOTIDE SEQUENCE [LARGE SCALE GENOMIC DNA]</scope>
    <source>
        <strain evidence="10 11">DS1607</strain>
    </source>
</reference>
<accession>A0ABT9S6J9</accession>
<evidence type="ECO:0000256" key="3">
    <source>
        <dbReference type="ARBA" id="ARBA00022475"/>
    </source>
</evidence>
<evidence type="ECO:0000256" key="8">
    <source>
        <dbReference type="ARBA" id="ARBA00037998"/>
    </source>
</evidence>
<feature type="transmembrane region" description="Helical" evidence="9">
    <location>
        <begin position="92"/>
        <end position="112"/>
    </location>
</feature>
<evidence type="ECO:0000256" key="6">
    <source>
        <dbReference type="ARBA" id="ARBA00022989"/>
    </source>
</evidence>
<dbReference type="InterPro" id="IPR052157">
    <property type="entry name" value="BCAA_transport_permease"/>
</dbReference>
<keyword evidence="4 9" id="KW-0812">Transmembrane</keyword>
<dbReference type="RefSeq" id="WP_307688751.1">
    <property type="nucleotide sequence ID" value="NZ_JAUSRO010000003.1"/>
</dbReference>
<dbReference type="EMBL" id="JAUSRO010000003">
    <property type="protein sequence ID" value="MDP9898937.1"/>
    <property type="molecule type" value="Genomic_DNA"/>
</dbReference>
<feature type="transmembrane region" description="Helical" evidence="9">
    <location>
        <begin position="322"/>
        <end position="339"/>
    </location>
</feature>
<comment type="similarity">
    <text evidence="8">Belongs to the binding-protein-dependent transport system permease family. LivHM subfamily.</text>
</comment>
<dbReference type="Pfam" id="PF02653">
    <property type="entry name" value="BPD_transp_2"/>
    <property type="match status" value="1"/>
</dbReference>
<evidence type="ECO:0000256" key="5">
    <source>
        <dbReference type="ARBA" id="ARBA00022970"/>
    </source>
</evidence>
<dbReference type="Proteomes" id="UP001226867">
    <property type="component" value="Unassembled WGS sequence"/>
</dbReference>
<sequence>MNLQIAVLLGQDGITNGAIYALLALSIVLVFTVTRVLLIPQGEFVAYGALTMAAIQAGQPSAVVWLLVGLCLGSAAVDVAQHLMRSERAVPLRWLFAGKLAYPALMVLLMYRLPLATLAMPLQIAFTLALLVPMGPLLYRLVFQPIADAPALVLLIVSIALHVSMVGVGLLVFGPGGASTTPLVDAVLEIGGVRIKAQTLCVIAVALLLIGALYLLFGRTLYGKALRAAAMNRMGARLMGISPVFAGKATFFLAALIGAMSGVLIAPMTTIYYDSGFIISLKGFVGSIIGGLVSYPLAAAGAVVVGLIEAFSAFWASTYKEIIVFTLIIPVLLWLSLTSKHVEDEE</sequence>
<keyword evidence="6 9" id="KW-1133">Transmembrane helix</keyword>
<feature type="transmembrane region" description="Helical" evidence="9">
    <location>
        <begin position="20"/>
        <end position="42"/>
    </location>
</feature>
<dbReference type="PANTHER" id="PTHR11795:SF450">
    <property type="entry name" value="ABC TRANSPORTER PERMEASE PROTEIN"/>
    <property type="match status" value="1"/>
</dbReference>
<evidence type="ECO:0000256" key="1">
    <source>
        <dbReference type="ARBA" id="ARBA00004651"/>
    </source>
</evidence>
<feature type="transmembrane region" description="Helical" evidence="9">
    <location>
        <begin position="151"/>
        <end position="175"/>
    </location>
</feature>
<feature type="transmembrane region" description="Helical" evidence="9">
    <location>
        <begin position="195"/>
        <end position="217"/>
    </location>
</feature>
<dbReference type="InterPro" id="IPR001851">
    <property type="entry name" value="ABC_transp_permease"/>
</dbReference>
<comment type="caution">
    <text evidence="10">The sequence shown here is derived from an EMBL/GenBank/DDBJ whole genome shotgun (WGS) entry which is preliminary data.</text>
</comment>
<name>A0ABT9S6J9_9BURK</name>
<feature type="transmembrane region" description="Helical" evidence="9">
    <location>
        <begin position="118"/>
        <end position="139"/>
    </location>
</feature>
<keyword evidence="5" id="KW-0029">Amino-acid transport</keyword>
<dbReference type="PANTHER" id="PTHR11795">
    <property type="entry name" value="BRANCHED-CHAIN AMINO ACID TRANSPORT SYSTEM PERMEASE PROTEIN LIVH"/>
    <property type="match status" value="1"/>
</dbReference>
<evidence type="ECO:0000256" key="7">
    <source>
        <dbReference type="ARBA" id="ARBA00023136"/>
    </source>
</evidence>
<gene>
    <name evidence="10" type="ORF">J2W36_001181</name>
</gene>
<organism evidence="10 11">
    <name type="scientific">Variovorax ginsengisoli</name>
    <dbReference type="NCBI Taxonomy" id="363844"/>
    <lineage>
        <taxon>Bacteria</taxon>
        <taxon>Pseudomonadati</taxon>
        <taxon>Pseudomonadota</taxon>
        <taxon>Betaproteobacteria</taxon>
        <taxon>Burkholderiales</taxon>
        <taxon>Comamonadaceae</taxon>
        <taxon>Variovorax</taxon>
    </lineage>
</organism>
<feature type="transmembrane region" description="Helical" evidence="9">
    <location>
        <begin position="297"/>
        <end position="316"/>
    </location>
</feature>
<feature type="transmembrane region" description="Helical" evidence="9">
    <location>
        <begin position="238"/>
        <end position="265"/>
    </location>
</feature>
<dbReference type="CDD" id="cd06582">
    <property type="entry name" value="TM_PBP1_LivH_like"/>
    <property type="match status" value="1"/>
</dbReference>
<keyword evidence="2" id="KW-0813">Transport</keyword>
<keyword evidence="11" id="KW-1185">Reference proteome</keyword>
<evidence type="ECO:0000313" key="11">
    <source>
        <dbReference type="Proteomes" id="UP001226867"/>
    </source>
</evidence>
<feature type="transmembrane region" description="Helical" evidence="9">
    <location>
        <begin position="62"/>
        <end position="80"/>
    </location>
</feature>
<evidence type="ECO:0000256" key="4">
    <source>
        <dbReference type="ARBA" id="ARBA00022692"/>
    </source>
</evidence>
<evidence type="ECO:0000256" key="2">
    <source>
        <dbReference type="ARBA" id="ARBA00022448"/>
    </source>
</evidence>
<protein>
    <submittedName>
        <fullName evidence="10">Branched-chain amino acid transport system permease protein</fullName>
    </submittedName>
</protein>
<evidence type="ECO:0000313" key="10">
    <source>
        <dbReference type="EMBL" id="MDP9898937.1"/>
    </source>
</evidence>
<comment type="subcellular location">
    <subcellularLocation>
        <location evidence="1">Cell membrane</location>
        <topology evidence="1">Multi-pass membrane protein</topology>
    </subcellularLocation>
</comment>
<keyword evidence="7 9" id="KW-0472">Membrane</keyword>